<reference evidence="2" key="1">
    <citation type="submission" date="2023-03" db="EMBL/GenBank/DDBJ databases">
        <title>Emydomyces testavorans Genome Sequence.</title>
        <authorList>
            <person name="Hoyer L."/>
        </authorList>
    </citation>
    <scope>NUCLEOTIDE SEQUENCE</scope>
    <source>
        <strain evidence="2">16-2883</strain>
    </source>
</reference>
<evidence type="ECO:0000313" key="2">
    <source>
        <dbReference type="EMBL" id="WEW58529.1"/>
    </source>
</evidence>
<evidence type="ECO:0000313" key="3">
    <source>
        <dbReference type="Proteomes" id="UP001219355"/>
    </source>
</evidence>
<name>A0AAF0IL55_9EURO</name>
<evidence type="ECO:0000256" key="1">
    <source>
        <dbReference type="SAM" id="MobiDB-lite"/>
    </source>
</evidence>
<feature type="region of interest" description="Disordered" evidence="1">
    <location>
        <begin position="46"/>
        <end position="74"/>
    </location>
</feature>
<dbReference type="EMBL" id="CP120628">
    <property type="protein sequence ID" value="WEW58529.1"/>
    <property type="molecule type" value="Genomic_DNA"/>
</dbReference>
<protein>
    <submittedName>
        <fullName evidence="2">Uncharacterized protein</fullName>
    </submittedName>
</protein>
<keyword evidence="3" id="KW-1185">Reference proteome</keyword>
<proteinExistence type="predicted"/>
<feature type="region of interest" description="Disordered" evidence="1">
    <location>
        <begin position="94"/>
        <end position="151"/>
    </location>
</feature>
<accession>A0AAF0IL55</accession>
<organism evidence="2 3">
    <name type="scientific">Emydomyces testavorans</name>
    <dbReference type="NCBI Taxonomy" id="2070801"/>
    <lineage>
        <taxon>Eukaryota</taxon>
        <taxon>Fungi</taxon>
        <taxon>Dikarya</taxon>
        <taxon>Ascomycota</taxon>
        <taxon>Pezizomycotina</taxon>
        <taxon>Eurotiomycetes</taxon>
        <taxon>Eurotiomycetidae</taxon>
        <taxon>Onygenales</taxon>
        <taxon>Nannizziopsiaceae</taxon>
        <taxon>Emydomyces</taxon>
    </lineage>
</organism>
<gene>
    <name evidence="2" type="ORF">PRK78_003997</name>
</gene>
<dbReference type="AlphaFoldDB" id="A0AAF0IL55"/>
<dbReference type="Proteomes" id="UP001219355">
    <property type="component" value="Chromosome 2"/>
</dbReference>
<sequence>MMLESHPKKQHRFAKLARVAKLSRPAAPIRSIDLSTGAPIQRSSLVDGLKPNLTGGGGSPGSATGVAGGRPARTLSRGRRWKWLAIQTSRETAAGASRSHWRFRGGLVDAPRPRPRPRPRPLEAPREGATAEAAGTPLPRPPGGGSGKYKDRVPIEMVTSTKGARQRGIRNQLRLGGPIYLIRVRITKTQLVCQFGLRRPWVAPRTPNFGYVMRPTVSLGSLSHYIVVVNASDKMSKRSFASFAQAMNGLG</sequence>